<dbReference type="Proteomes" id="UP000826540">
    <property type="component" value="Chromosome"/>
</dbReference>
<proteinExistence type="predicted"/>
<protein>
    <submittedName>
        <fullName evidence="1">Uncharacterized protein</fullName>
    </submittedName>
</protein>
<name>A0ABX8X7D6_9CYAN</name>
<accession>A0ABX8X7D6</accession>
<keyword evidence="2" id="KW-1185">Reference proteome</keyword>
<evidence type="ECO:0000313" key="2">
    <source>
        <dbReference type="Proteomes" id="UP000826540"/>
    </source>
</evidence>
<dbReference type="RefSeq" id="WP_220612029.1">
    <property type="nucleotide sequence ID" value="NZ_CP080598.1"/>
</dbReference>
<sequence length="108" mass="12276">MTDEEKISRHAATDRDKCQEMADKYGWELLKVEPTNNKILKVDYVFESETEFPNYSSLICYEVHHSPLIACGEGVGGGVICYCRYSPINTSLKPLPKIQVSRSMKIET</sequence>
<reference evidence="1 2" key="1">
    <citation type="journal article" date="2022" name="J. Am. Chem. Soc.">
        <title>Biosynthesis of Guanitoxin Enables Global Environmental Detection in Freshwater Cyanobacteria.</title>
        <authorList>
            <person name="Lima S.T."/>
            <person name="Fallon T.R."/>
            <person name="Cordoza J.L."/>
            <person name="Chekan J.R."/>
            <person name="Delbaje E."/>
            <person name="Hopiavuori A.R."/>
            <person name="Alvarenga D.O."/>
            <person name="Wood S.M."/>
            <person name="Luhavaya H."/>
            <person name="Baumgartner J.T."/>
            <person name="Dorr F.A."/>
            <person name="Etchegaray A."/>
            <person name="Pinto E."/>
            <person name="McKinnie S.M.K."/>
            <person name="Fiore M.F."/>
            <person name="Moore B.S."/>
        </authorList>
    </citation>
    <scope>NUCLEOTIDE SEQUENCE [LARGE SCALE GENOMIC DNA]</scope>
    <source>
        <strain evidence="1 2">ITEP-024</strain>
    </source>
</reference>
<gene>
    <name evidence="1" type="ORF">K2F26_00825</name>
</gene>
<dbReference type="EMBL" id="CP080598">
    <property type="protein sequence ID" value="QYX34383.1"/>
    <property type="molecule type" value="Genomic_DNA"/>
</dbReference>
<evidence type="ECO:0000313" key="1">
    <source>
        <dbReference type="EMBL" id="QYX34383.1"/>
    </source>
</evidence>
<organism evidence="1 2">
    <name type="scientific">Sphaerospermopsis torques-reginae ITEP-024</name>
    <dbReference type="NCBI Taxonomy" id="984208"/>
    <lineage>
        <taxon>Bacteria</taxon>
        <taxon>Bacillati</taxon>
        <taxon>Cyanobacteriota</taxon>
        <taxon>Cyanophyceae</taxon>
        <taxon>Nostocales</taxon>
        <taxon>Aphanizomenonaceae</taxon>
        <taxon>Sphaerospermopsis</taxon>
        <taxon>Sphaerospermopsis torques-reginae</taxon>
    </lineage>
</organism>